<dbReference type="EMBL" id="ML977180">
    <property type="protein sequence ID" value="KAF1982882.1"/>
    <property type="molecule type" value="Genomic_DNA"/>
</dbReference>
<gene>
    <name evidence="1" type="ORF">K402DRAFT_188182</name>
</gene>
<evidence type="ECO:0000313" key="1">
    <source>
        <dbReference type="EMBL" id="KAF1982882.1"/>
    </source>
</evidence>
<keyword evidence="2" id="KW-1185">Reference proteome</keyword>
<protein>
    <submittedName>
        <fullName evidence="1">Uncharacterized protein</fullName>
    </submittedName>
</protein>
<accession>A0A6G1GPY3</accession>
<dbReference type="AlphaFoldDB" id="A0A6G1GPY3"/>
<organism evidence="1 2">
    <name type="scientific">Aulographum hederae CBS 113979</name>
    <dbReference type="NCBI Taxonomy" id="1176131"/>
    <lineage>
        <taxon>Eukaryota</taxon>
        <taxon>Fungi</taxon>
        <taxon>Dikarya</taxon>
        <taxon>Ascomycota</taxon>
        <taxon>Pezizomycotina</taxon>
        <taxon>Dothideomycetes</taxon>
        <taxon>Pleosporomycetidae</taxon>
        <taxon>Aulographales</taxon>
        <taxon>Aulographaceae</taxon>
    </lineage>
</organism>
<evidence type="ECO:0000313" key="2">
    <source>
        <dbReference type="Proteomes" id="UP000800041"/>
    </source>
</evidence>
<proteinExistence type="predicted"/>
<sequence>MHHILPHGRHRRLAAGSGWFAASPDGSREALNPAALYINYQHDLVPFSEYVVASRCPGVFDLVPVVAHEAQALCAVTLTLPPPFFSLPSLLPPFPRPGLTCALLSSKKSMRRSSRRLVSVIRRVISSAGCPVAVLQMALLSFHGGGHGGGVAAAQIRAWQHVSQESIDRDSPLLQQAA</sequence>
<reference evidence="1" key="1">
    <citation type="journal article" date="2020" name="Stud. Mycol.">
        <title>101 Dothideomycetes genomes: a test case for predicting lifestyles and emergence of pathogens.</title>
        <authorList>
            <person name="Haridas S."/>
            <person name="Albert R."/>
            <person name="Binder M."/>
            <person name="Bloem J."/>
            <person name="Labutti K."/>
            <person name="Salamov A."/>
            <person name="Andreopoulos B."/>
            <person name="Baker S."/>
            <person name="Barry K."/>
            <person name="Bills G."/>
            <person name="Bluhm B."/>
            <person name="Cannon C."/>
            <person name="Castanera R."/>
            <person name="Culley D."/>
            <person name="Daum C."/>
            <person name="Ezra D."/>
            <person name="Gonzalez J."/>
            <person name="Henrissat B."/>
            <person name="Kuo A."/>
            <person name="Liang C."/>
            <person name="Lipzen A."/>
            <person name="Lutzoni F."/>
            <person name="Magnuson J."/>
            <person name="Mondo S."/>
            <person name="Nolan M."/>
            <person name="Ohm R."/>
            <person name="Pangilinan J."/>
            <person name="Park H.-J."/>
            <person name="Ramirez L."/>
            <person name="Alfaro M."/>
            <person name="Sun H."/>
            <person name="Tritt A."/>
            <person name="Yoshinaga Y."/>
            <person name="Zwiers L.-H."/>
            <person name="Turgeon B."/>
            <person name="Goodwin S."/>
            <person name="Spatafora J."/>
            <person name="Crous P."/>
            <person name="Grigoriev I."/>
        </authorList>
    </citation>
    <scope>NUCLEOTIDE SEQUENCE</scope>
    <source>
        <strain evidence="1">CBS 113979</strain>
    </source>
</reference>
<name>A0A6G1GPY3_9PEZI</name>
<dbReference type="Proteomes" id="UP000800041">
    <property type="component" value="Unassembled WGS sequence"/>
</dbReference>